<dbReference type="RefSeq" id="WP_177137588.1">
    <property type="nucleotide sequence ID" value="NZ_VYGV01000018.1"/>
</dbReference>
<protein>
    <submittedName>
        <fullName evidence="1">Uncharacterized protein</fullName>
    </submittedName>
</protein>
<dbReference type="EMBL" id="VYGV01000018">
    <property type="protein sequence ID" value="NWF47693.1"/>
    <property type="molecule type" value="Genomic_DNA"/>
</dbReference>
<dbReference type="AlphaFoldDB" id="A0A7Y8H0A7"/>
<organism evidence="1 2">
    <name type="scientific">Hydrogenophaga aromaticivorans</name>
    <dbReference type="NCBI Taxonomy" id="2610898"/>
    <lineage>
        <taxon>Bacteria</taxon>
        <taxon>Pseudomonadati</taxon>
        <taxon>Pseudomonadota</taxon>
        <taxon>Betaproteobacteria</taxon>
        <taxon>Burkholderiales</taxon>
        <taxon>Comamonadaceae</taxon>
        <taxon>Hydrogenophaga</taxon>
    </lineage>
</organism>
<accession>A0A7Y8H0A7</accession>
<name>A0A7Y8H0A7_9BURK</name>
<keyword evidence="2" id="KW-1185">Reference proteome</keyword>
<proteinExistence type="predicted"/>
<comment type="caution">
    <text evidence="1">The sequence shown here is derived from an EMBL/GenBank/DDBJ whole genome shotgun (WGS) entry which is preliminary data.</text>
</comment>
<evidence type="ECO:0000313" key="2">
    <source>
        <dbReference type="Proteomes" id="UP000545507"/>
    </source>
</evidence>
<dbReference type="Proteomes" id="UP000545507">
    <property type="component" value="Unassembled WGS sequence"/>
</dbReference>
<gene>
    <name evidence="1" type="ORF">F3K02_20920</name>
</gene>
<evidence type="ECO:0000313" key="1">
    <source>
        <dbReference type="EMBL" id="NWF47693.1"/>
    </source>
</evidence>
<sequence length="195" mass="20499">MNASVQPLTYLASRITAGAHRREHPDTRWHTRGRTLGLRLLMAAAMVLAWNTARAETPQVGESQAVNGQIADVGSTGIGLLMGAAEANPLGIITLGIKVAAYQQIKEAPPAEQPRLWGMYGAFGWGAAANNLCIIGTIASGGAFAALCPVLGVAAGMGVWNTNEAERDRATFDAMCRDAQASNPDLSCTYTESRS</sequence>
<reference evidence="1 2" key="1">
    <citation type="submission" date="2019-09" db="EMBL/GenBank/DDBJ databases">
        <title>Hydrogenophaga aromatica sp. nov., isolated from a para-xylene-degrading enrichment culture.</title>
        <authorList>
            <person name="Tancsics A."/>
            <person name="Banerjee S."/>
        </authorList>
    </citation>
    <scope>NUCLEOTIDE SEQUENCE [LARGE SCALE GENOMIC DNA]</scope>
    <source>
        <strain evidence="1 2">D2P1</strain>
    </source>
</reference>